<gene>
    <name evidence="2" type="ORF">DL240_06675</name>
</gene>
<dbReference type="Proteomes" id="UP000249169">
    <property type="component" value="Unassembled WGS sequence"/>
</dbReference>
<name>A0A328CD05_9DELT</name>
<feature type="signal peptide" evidence="1">
    <location>
        <begin position="1"/>
        <end position="26"/>
    </location>
</feature>
<sequence>MNLSKIATSLAAALAAIAIALPTAFAEVPTFYPVQGYLTDADGNPIDGEVDIRFRLYDDADNEVFTELAAVTVNQGAFTHNVGTITSLDAELFAQFSALTLGVKVGTDTEMAPRLEVGSVPYAARAASAANAETLDGNAATDFVAQGQAGAITAPMLAEGAVTLDAVEGALPIYRVTNQYCDVRPGTLSFNDTCYANQKLVSTCNNTCNLSEVRVRNCDGECGCMSIAISGPLCPIGVSCPPSPWPNGPRCNNTLVGHILPQ</sequence>
<evidence type="ECO:0000313" key="2">
    <source>
        <dbReference type="EMBL" id="RAL23831.1"/>
    </source>
</evidence>
<dbReference type="OrthoDB" id="5526693at2"/>
<feature type="chain" id="PRO_5016418892" evidence="1">
    <location>
        <begin position="27"/>
        <end position="262"/>
    </location>
</feature>
<dbReference type="EMBL" id="QHKO01000002">
    <property type="protein sequence ID" value="RAL23831.1"/>
    <property type="molecule type" value="Genomic_DNA"/>
</dbReference>
<keyword evidence="1" id="KW-0732">Signal</keyword>
<keyword evidence="3" id="KW-1185">Reference proteome</keyword>
<proteinExistence type="predicted"/>
<accession>A0A328CD05</accession>
<dbReference type="RefSeq" id="WP_111729089.1">
    <property type="nucleotide sequence ID" value="NZ_QHKO01000002.1"/>
</dbReference>
<dbReference type="AlphaFoldDB" id="A0A328CD05"/>
<protein>
    <submittedName>
        <fullName evidence="2">Uncharacterized protein</fullName>
    </submittedName>
</protein>
<evidence type="ECO:0000313" key="3">
    <source>
        <dbReference type="Proteomes" id="UP000249169"/>
    </source>
</evidence>
<evidence type="ECO:0000256" key="1">
    <source>
        <dbReference type="SAM" id="SignalP"/>
    </source>
</evidence>
<reference evidence="2 3" key="1">
    <citation type="submission" date="2018-05" db="EMBL/GenBank/DDBJ databases">
        <title>Lujinxingia marina gen. nov. sp. nov., a new facultative anaerobic member of the class Deltaproteobacteria, and proposal of Lujinxingaceae fam. nov.</title>
        <authorList>
            <person name="Li C.-M."/>
        </authorList>
    </citation>
    <scope>NUCLEOTIDE SEQUENCE [LARGE SCALE GENOMIC DNA]</scope>
    <source>
        <strain evidence="2 3">B210</strain>
    </source>
</reference>
<organism evidence="2 3">
    <name type="scientific">Lujinxingia litoralis</name>
    <dbReference type="NCBI Taxonomy" id="2211119"/>
    <lineage>
        <taxon>Bacteria</taxon>
        <taxon>Deltaproteobacteria</taxon>
        <taxon>Bradymonadales</taxon>
        <taxon>Lujinxingiaceae</taxon>
        <taxon>Lujinxingia</taxon>
    </lineage>
</organism>
<comment type="caution">
    <text evidence="2">The sequence shown here is derived from an EMBL/GenBank/DDBJ whole genome shotgun (WGS) entry which is preliminary data.</text>
</comment>